<dbReference type="SUPFAM" id="SSF53335">
    <property type="entry name" value="S-adenosyl-L-methionine-dependent methyltransferases"/>
    <property type="match status" value="1"/>
</dbReference>
<gene>
    <name evidence="2" type="ordered locus">Celgi_0880</name>
</gene>
<name>F7ZZY0_CELGA</name>
<dbReference type="HOGENOM" id="CLU_038123_1_1_11"/>
<dbReference type="OrthoDB" id="9810570at2"/>
<dbReference type="Proteomes" id="UP000000485">
    <property type="component" value="Chromosome"/>
</dbReference>
<evidence type="ECO:0000313" key="3">
    <source>
        <dbReference type="Proteomes" id="UP000000485"/>
    </source>
</evidence>
<organism evidence="2 3">
    <name type="scientific">Cellulomonas gilvus (strain ATCC 13127 / NRRL B-14078)</name>
    <name type="common">Cellvibrio gilvus</name>
    <dbReference type="NCBI Taxonomy" id="593907"/>
    <lineage>
        <taxon>Bacteria</taxon>
        <taxon>Bacillati</taxon>
        <taxon>Actinomycetota</taxon>
        <taxon>Actinomycetes</taxon>
        <taxon>Micrococcales</taxon>
        <taxon>Cellulomonadaceae</taxon>
        <taxon>Cellulomonas</taxon>
    </lineage>
</organism>
<dbReference type="Pfam" id="PF18096">
    <property type="entry name" value="Thump_like"/>
    <property type="match status" value="1"/>
</dbReference>
<feature type="domain" description="THUMP-like" evidence="1">
    <location>
        <begin position="318"/>
        <end position="389"/>
    </location>
</feature>
<accession>F7ZZY0</accession>
<dbReference type="InterPro" id="IPR029063">
    <property type="entry name" value="SAM-dependent_MTases_sf"/>
</dbReference>
<dbReference type="Gene3D" id="3.40.50.150">
    <property type="entry name" value="Vaccinia Virus protein VP39"/>
    <property type="match status" value="1"/>
</dbReference>
<dbReference type="RefSeq" id="WP_013882918.1">
    <property type="nucleotide sequence ID" value="NC_015671.1"/>
</dbReference>
<protein>
    <recommendedName>
        <fullName evidence="1">THUMP-like domain-containing protein</fullName>
    </recommendedName>
</protein>
<dbReference type="AlphaFoldDB" id="F7ZZY0"/>
<reference evidence="3" key="1">
    <citation type="submission" date="2011-04" db="EMBL/GenBank/DDBJ databases">
        <title>Complete sequence of Cellvibrio gilvus ATCC 13127.</title>
        <authorList>
            <person name="Lucas S."/>
            <person name="Han J."/>
            <person name="Lapidus A."/>
            <person name="Cheng J.-F."/>
            <person name="Goodwin L."/>
            <person name="Pitluck S."/>
            <person name="Peters L."/>
            <person name="Munk A."/>
            <person name="Detter J.C."/>
            <person name="Han C."/>
            <person name="Tapia R."/>
            <person name="Land M."/>
            <person name="Hauser L."/>
            <person name="Kyrpides N."/>
            <person name="Ivanova N."/>
            <person name="Ovchinnikova G."/>
            <person name="Pagani I."/>
            <person name="Mead D."/>
            <person name="Brumm P."/>
            <person name="Woyke T."/>
        </authorList>
    </citation>
    <scope>NUCLEOTIDE SEQUENCE [LARGE SCALE GENOMIC DNA]</scope>
    <source>
        <strain evidence="3">ATCC 13127 / NRRL B-14078</strain>
    </source>
</reference>
<dbReference type="InterPro" id="IPR041497">
    <property type="entry name" value="Thump-like"/>
</dbReference>
<dbReference type="CDD" id="cd02440">
    <property type="entry name" value="AdoMet_MTases"/>
    <property type="match status" value="1"/>
</dbReference>
<dbReference type="STRING" id="593907.Celgi_0880"/>
<dbReference type="KEGG" id="cga:Celgi_0880"/>
<keyword evidence="3" id="KW-1185">Reference proteome</keyword>
<dbReference type="EMBL" id="CP002665">
    <property type="protein sequence ID" value="AEI11399.1"/>
    <property type="molecule type" value="Genomic_DNA"/>
</dbReference>
<dbReference type="eggNOG" id="COG1041">
    <property type="taxonomic scope" value="Bacteria"/>
</dbReference>
<sequence length="401" mass="42608">MDADGLSRLLSPDGWALLSALPPYDERLAMPLAERLRAEGLHPSLVAAALTQSRLRARARTKLGDFADGMLFTPAGLEQATRLEVAAHHARRYRDAGLTHVADLTCGIGADVMAFAGVGLRVTAAEIDEMTAAIATVNLRHFPEARVLHTDGTTLDLADVDGVYADPARRAGGSRVHDPAAYQPPLDLVLAVRERVPALGLKLGPGIAHRDLPADARAQWVSVDGDVVELGLWFGPLAPEGPGRSALVLAGGQAHVLAPDEPAHAHVGALGAYLAEPDGAVIRAGLVGDVALEVQGRLVDPTIAYVTSDELRTTPFATTYRVLDQMPFGLKRLRTYLRERGVGRLTIKKRGTAVVPEQLRRQLDLRGTQEATIVLTRLAGHQSVIVVEPVAPSDAAAAGER</sequence>
<evidence type="ECO:0000313" key="2">
    <source>
        <dbReference type="EMBL" id="AEI11399.1"/>
    </source>
</evidence>
<proteinExistence type="predicted"/>
<evidence type="ECO:0000259" key="1">
    <source>
        <dbReference type="Pfam" id="PF18096"/>
    </source>
</evidence>